<dbReference type="PANTHER" id="PTHR10993:SF7">
    <property type="entry name" value="LIPOYLTRANSFERASE 2, MITOCHONDRIAL-RELATED"/>
    <property type="match status" value="1"/>
</dbReference>
<dbReference type="HAMAP" id="MF_00013">
    <property type="entry name" value="LipB"/>
    <property type="match status" value="1"/>
</dbReference>
<dbReference type="NCBIfam" id="NF010925">
    <property type="entry name" value="PRK14345.1"/>
    <property type="match status" value="1"/>
</dbReference>
<dbReference type="FunFam" id="3.30.930.10:FF:000035">
    <property type="entry name" value="Putative lipoyltransferase 2, mitochondrial"/>
    <property type="match status" value="1"/>
</dbReference>
<keyword evidence="6" id="KW-0496">Mitochondrion</keyword>
<dbReference type="Gene3D" id="3.30.930.10">
    <property type="entry name" value="Bira Bifunctional Protein, Domain 2"/>
    <property type="match status" value="1"/>
</dbReference>
<comment type="similarity">
    <text evidence="3 6">Belongs to the LipB family.</text>
</comment>
<evidence type="ECO:0000313" key="14">
    <source>
        <dbReference type="Proteomes" id="UP000070412"/>
    </source>
</evidence>
<feature type="site" description="Lowers pKa of active site Cys" evidence="9">
    <location>
        <position position="157"/>
    </location>
</feature>
<dbReference type="GO" id="GO:0033819">
    <property type="term" value="F:lipoyl(octanoyl) transferase activity"/>
    <property type="evidence" value="ECO:0007669"/>
    <property type="project" value="UniProtKB-EC"/>
</dbReference>
<dbReference type="InterPro" id="IPR020605">
    <property type="entry name" value="Octanoyltransferase_CS"/>
</dbReference>
<dbReference type="EMBL" id="JXLN01012453">
    <property type="protein sequence ID" value="KPM08512.1"/>
    <property type="molecule type" value="Genomic_DNA"/>
</dbReference>
<comment type="pathway">
    <text evidence="2 6">Protein modification; protein lipoylation via endogenous pathway; protein N(6)-(lipoyl)lysine from octanoyl-[acyl-carrier-protein]: step 1/2.</text>
</comment>
<dbReference type="EMBL" id="WVUK01000066">
    <property type="protein sequence ID" value="KAF7487790.1"/>
    <property type="molecule type" value="Genomic_DNA"/>
</dbReference>
<reference evidence="14" key="2">
    <citation type="journal article" date="2020" name="PLoS Negl. Trop. Dis.">
        <title>High-quality nuclear genome for Sarcoptes scabiei-A critical resource for a neglected parasite.</title>
        <authorList>
            <person name="Korhonen P.K."/>
            <person name="Gasser R.B."/>
            <person name="Ma G."/>
            <person name="Wang T."/>
            <person name="Stroehlein A.J."/>
            <person name="Young N.D."/>
            <person name="Ang C.S."/>
            <person name="Fernando D.D."/>
            <person name="Lu H.C."/>
            <person name="Taylor S."/>
            <person name="Reynolds S.L."/>
            <person name="Mofiz E."/>
            <person name="Najaraj S.H."/>
            <person name="Gowda H."/>
            <person name="Madugundu A."/>
            <person name="Renuse S."/>
            <person name="Holt D."/>
            <person name="Pandey A."/>
            <person name="Papenfuss A.T."/>
            <person name="Fischer K."/>
        </authorList>
    </citation>
    <scope>NUCLEOTIDE SEQUENCE [LARGE SCALE GENOMIC DNA]</scope>
</reference>
<dbReference type="CDD" id="cd16444">
    <property type="entry name" value="LipB"/>
    <property type="match status" value="1"/>
</dbReference>
<evidence type="ECO:0000256" key="2">
    <source>
        <dbReference type="ARBA" id="ARBA00004821"/>
    </source>
</evidence>
<evidence type="ECO:0000259" key="10">
    <source>
        <dbReference type="PROSITE" id="PS51733"/>
    </source>
</evidence>
<reference evidence="13" key="4">
    <citation type="submission" date="2022-06" db="UniProtKB">
        <authorList>
            <consortium name="EnsemblMetazoa"/>
        </authorList>
    </citation>
    <scope>IDENTIFICATION</scope>
</reference>
<reference evidence="11" key="3">
    <citation type="submission" date="2020-01" db="EMBL/GenBank/DDBJ databases">
        <authorList>
            <person name="Korhonen P.K.K."/>
            <person name="Guangxu M.G."/>
            <person name="Wang T.W."/>
            <person name="Stroehlein A.J.S."/>
            <person name="Young N.D."/>
            <person name="Ang C.-S.A."/>
            <person name="Fernando D.W.F."/>
            <person name="Lu H.L."/>
            <person name="Taylor S.T."/>
            <person name="Ehtesham M.E.M."/>
            <person name="Najaraj S.H.N."/>
            <person name="Harsha G.H.G."/>
            <person name="Madugundu A.M."/>
            <person name="Renuse S.R."/>
            <person name="Holt D.H."/>
            <person name="Pandey A.P."/>
            <person name="Papenfuss A.P."/>
            <person name="Gasser R.B.G."/>
            <person name="Fischer K.F."/>
        </authorList>
    </citation>
    <scope>NUCLEOTIDE SEQUENCE</scope>
    <source>
        <strain evidence="11">SSS_KF_BRIS2020</strain>
    </source>
</reference>
<dbReference type="GO" id="GO:0005739">
    <property type="term" value="C:mitochondrion"/>
    <property type="evidence" value="ECO:0007669"/>
    <property type="project" value="UniProtKB-SubCell"/>
</dbReference>
<comment type="catalytic activity">
    <reaction evidence="6">
        <text>octanoyl-[ACP] + L-lysyl-[protein] = N(6)-octanoyl-L-lysyl-[protein] + holo-[ACP] + H(+)</text>
        <dbReference type="Rhea" id="RHEA:17665"/>
        <dbReference type="Rhea" id="RHEA-COMP:9636"/>
        <dbReference type="Rhea" id="RHEA-COMP:9685"/>
        <dbReference type="Rhea" id="RHEA-COMP:9752"/>
        <dbReference type="Rhea" id="RHEA-COMP:9928"/>
        <dbReference type="ChEBI" id="CHEBI:15378"/>
        <dbReference type="ChEBI" id="CHEBI:29969"/>
        <dbReference type="ChEBI" id="CHEBI:64479"/>
        <dbReference type="ChEBI" id="CHEBI:78463"/>
        <dbReference type="ChEBI" id="CHEBI:78809"/>
        <dbReference type="EC" id="2.3.1.181"/>
    </reaction>
</comment>
<evidence type="ECO:0000313" key="13">
    <source>
        <dbReference type="EnsemblMetazoa" id="KAF7487790.1"/>
    </source>
</evidence>
<dbReference type="Proteomes" id="UP000616769">
    <property type="component" value="Unassembled WGS sequence"/>
</dbReference>
<dbReference type="NCBIfam" id="TIGR00214">
    <property type="entry name" value="lipB"/>
    <property type="match status" value="1"/>
</dbReference>
<dbReference type="PROSITE" id="PS51733">
    <property type="entry name" value="BPL_LPL_CATALYTIC"/>
    <property type="match status" value="1"/>
</dbReference>
<evidence type="ECO:0000313" key="11">
    <source>
        <dbReference type="EMBL" id="KAF7487790.1"/>
    </source>
</evidence>
<name>A0A132AC05_SARSC</name>
<dbReference type="PIRSF" id="PIRSF016262">
    <property type="entry name" value="LPLase"/>
    <property type="match status" value="1"/>
</dbReference>
<evidence type="ECO:0000256" key="6">
    <source>
        <dbReference type="PIRNR" id="PIRNR016262"/>
    </source>
</evidence>
<organism evidence="12 15">
    <name type="scientific">Sarcoptes scabiei</name>
    <name type="common">Itch mite</name>
    <name type="synonym">Acarus scabiei</name>
    <dbReference type="NCBI Taxonomy" id="52283"/>
    <lineage>
        <taxon>Eukaryota</taxon>
        <taxon>Metazoa</taxon>
        <taxon>Ecdysozoa</taxon>
        <taxon>Arthropoda</taxon>
        <taxon>Chelicerata</taxon>
        <taxon>Arachnida</taxon>
        <taxon>Acari</taxon>
        <taxon>Acariformes</taxon>
        <taxon>Sarcoptiformes</taxon>
        <taxon>Astigmata</taxon>
        <taxon>Psoroptidia</taxon>
        <taxon>Sarcoptoidea</taxon>
        <taxon>Sarcoptidae</taxon>
        <taxon>Sarcoptinae</taxon>
        <taxon>Sarcoptes</taxon>
    </lineage>
</organism>
<protein>
    <recommendedName>
        <fullName evidence="6">Octanoyl-[acyl-carrier-protein]:protein N-octanoyltransferase LIPT2, mitochondrial</fullName>
        <ecNumber evidence="6">2.3.1.181</ecNumber>
    </recommendedName>
</protein>
<evidence type="ECO:0000256" key="5">
    <source>
        <dbReference type="ARBA" id="ARBA00023315"/>
    </source>
</evidence>
<dbReference type="Pfam" id="PF21948">
    <property type="entry name" value="LplA-B_cat"/>
    <property type="match status" value="1"/>
</dbReference>
<dbReference type="VEuPathDB" id="VectorBase:SSCA005559"/>
<evidence type="ECO:0000256" key="8">
    <source>
        <dbReference type="PIRSR" id="PIRSR016262-2"/>
    </source>
</evidence>
<feature type="binding site" evidence="8">
    <location>
        <begin position="160"/>
        <end position="162"/>
    </location>
    <ligand>
        <name>substrate</name>
    </ligand>
</feature>
<feature type="active site" description="Acyl-thioester intermediate" evidence="7">
    <location>
        <position position="191"/>
    </location>
</feature>
<dbReference type="AlphaFoldDB" id="A0A132AC05"/>
<evidence type="ECO:0000313" key="15">
    <source>
        <dbReference type="Proteomes" id="UP000616769"/>
    </source>
</evidence>
<dbReference type="Proteomes" id="UP000070412">
    <property type="component" value="Unassembled WGS sequence"/>
</dbReference>
<feature type="domain" description="BPL/LPL catalytic" evidence="10">
    <location>
        <begin position="44"/>
        <end position="232"/>
    </location>
</feature>
<evidence type="ECO:0000256" key="7">
    <source>
        <dbReference type="PIRSR" id="PIRSR016262-1"/>
    </source>
</evidence>
<dbReference type="EC" id="2.3.1.181" evidence="6"/>
<evidence type="ECO:0000256" key="1">
    <source>
        <dbReference type="ARBA" id="ARBA00004173"/>
    </source>
</evidence>
<dbReference type="PANTHER" id="PTHR10993">
    <property type="entry name" value="OCTANOYLTRANSFERASE"/>
    <property type="match status" value="1"/>
</dbReference>
<dbReference type="GO" id="GO:0009249">
    <property type="term" value="P:protein lipoylation"/>
    <property type="evidence" value="ECO:0007669"/>
    <property type="project" value="InterPro"/>
</dbReference>
<dbReference type="InterPro" id="IPR004143">
    <property type="entry name" value="BPL_LPL_catalytic"/>
</dbReference>
<proteinExistence type="inferred from homology"/>
<dbReference type="OrthoDB" id="19908at2759"/>
<evidence type="ECO:0000256" key="4">
    <source>
        <dbReference type="ARBA" id="ARBA00022679"/>
    </source>
</evidence>
<evidence type="ECO:0000313" key="12">
    <source>
        <dbReference type="EMBL" id="KPM08512.1"/>
    </source>
</evidence>
<evidence type="ECO:0000256" key="9">
    <source>
        <dbReference type="PIRSR" id="PIRSR016262-3"/>
    </source>
</evidence>
<gene>
    <name evidence="12" type="ORF">QR98_0070330</name>
    <name evidence="11" type="ORF">SSS_8987</name>
</gene>
<dbReference type="EnsemblMetazoa" id="SSS_8987s_mrna">
    <property type="protein sequence ID" value="KAF7487790.1"/>
    <property type="gene ID" value="SSS_8987"/>
</dbReference>
<dbReference type="PROSITE" id="PS01313">
    <property type="entry name" value="LIPB"/>
    <property type="match status" value="1"/>
</dbReference>
<accession>A0A132AC05</accession>
<keyword evidence="14" id="KW-1185">Reference proteome</keyword>
<comment type="function">
    <text evidence="6">Catalyzes the transfer of endogenously produced octanoic acid from octanoyl-acyl-carrier-protein onto the lipoyl domains of lipoate-dependent enzymes. Lipoyl-ACP can also act as a substrate although octanoyl-ACP is likely to be the physiological substrate.</text>
</comment>
<feature type="binding site" evidence="8">
    <location>
        <begin position="173"/>
        <end position="175"/>
    </location>
    <ligand>
        <name>substrate</name>
    </ligand>
</feature>
<dbReference type="SUPFAM" id="SSF55681">
    <property type="entry name" value="Class II aaRS and biotin synthetases"/>
    <property type="match status" value="1"/>
</dbReference>
<keyword evidence="4 6" id="KW-0808">Transferase</keyword>
<dbReference type="InterPro" id="IPR000544">
    <property type="entry name" value="Octanoyltransferase"/>
</dbReference>
<feature type="binding site" evidence="8">
    <location>
        <begin position="89"/>
        <end position="96"/>
    </location>
    <ligand>
        <name>substrate</name>
    </ligand>
</feature>
<dbReference type="InterPro" id="IPR045864">
    <property type="entry name" value="aa-tRNA-synth_II/BPL/LPL"/>
</dbReference>
<dbReference type="UniPathway" id="UPA00538">
    <property type="reaction ID" value="UER00592"/>
</dbReference>
<comment type="subcellular location">
    <subcellularLocation>
        <location evidence="1 6">Mitochondrion</location>
    </subcellularLocation>
</comment>
<keyword evidence="5 6" id="KW-0012">Acyltransferase</keyword>
<reference evidence="12 15" key="1">
    <citation type="journal article" date="2015" name="Parasit. Vectors">
        <title>Draft genome of the scabies mite.</title>
        <authorList>
            <person name="Rider S.D.Jr."/>
            <person name="Morgan M.S."/>
            <person name="Arlian L.G."/>
        </authorList>
    </citation>
    <scope>NUCLEOTIDE SEQUENCE [LARGE SCALE GENOMIC DNA]</scope>
    <source>
        <strain evidence="12">Arlian Lab</strain>
    </source>
</reference>
<evidence type="ECO:0000256" key="3">
    <source>
        <dbReference type="ARBA" id="ARBA00007907"/>
    </source>
</evidence>
<sequence>MSMIKIIDLNRLSYSKALYIQQKLFNRIRQSITIKSNHGAENFDEHPNFLLLVEHQPVYTIGLRSRQYLDDDFRNKIYQLGADFAVTNRGGLITFHGPGQLVAYPIINLKDFPVIQSSIKRFVYHLESVIINVCEDFNIEASRLKEYPGVWVQAQRKIAALGIHCSRFVTMHGVAINCDVDLQWFNHIIPCGIQDQNKSVTSISRELNLPINIDDVKPLFIEKFCKQLECTIIK</sequence>